<comment type="caution">
    <text evidence="11">The sequence shown here is derived from an EMBL/GenBank/DDBJ whole genome shotgun (WGS) entry which is preliminary data.</text>
</comment>
<evidence type="ECO:0000256" key="3">
    <source>
        <dbReference type="ARBA" id="ARBA00019010"/>
    </source>
</evidence>
<dbReference type="RefSeq" id="WP_379984415.1">
    <property type="nucleotide sequence ID" value="NZ_JADIKD010000012.1"/>
</dbReference>
<name>A0ABW8K9H9_9GAMM</name>
<dbReference type="Proteomes" id="UP001620408">
    <property type="component" value="Unassembled WGS sequence"/>
</dbReference>
<keyword evidence="8" id="KW-0067">ATP-binding</keyword>
<keyword evidence="5" id="KW-0819">tRNA processing</keyword>
<evidence type="ECO:0000256" key="4">
    <source>
        <dbReference type="ARBA" id="ARBA00022490"/>
    </source>
</evidence>
<dbReference type="Pfam" id="PF02367">
    <property type="entry name" value="TsaE"/>
    <property type="match status" value="1"/>
</dbReference>
<dbReference type="Gene3D" id="3.40.50.300">
    <property type="entry name" value="P-loop containing nucleotide triphosphate hydrolases"/>
    <property type="match status" value="1"/>
</dbReference>
<evidence type="ECO:0000256" key="5">
    <source>
        <dbReference type="ARBA" id="ARBA00022694"/>
    </source>
</evidence>
<keyword evidence="12" id="KW-1185">Reference proteome</keyword>
<dbReference type="InterPro" id="IPR027417">
    <property type="entry name" value="P-loop_NTPase"/>
</dbReference>
<evidence type="ECO:0000313" key="11">
    <source>
        <dbReference type="EMBL" id="MFK2919546.1"/>
    </source>
</evidence>
<dbReference type="EMBL" id="JADIKD010000012">
    <property type="protein sequence ID" value="MFK2919546.1"/>
    <property type="molecule type" value="Genomic_DNA"/>
</dbReference>
<evidence type="ECO:0000256" key="2">
    <source>
        <dbReference type="ARBA" id="ARBA00007599"/>
    </source>
</evidence>
<comment type="subcellular location">
    <subcellularLocation>
        <location evidence="1">Cytoplasm</location>
    </subcellularLocation>
</comment>
<dbReference type="PANTHER" id="PTHR33540">
    <property type="entry name" value="TRNA THREONYLCARBAMOYLADENOSINE BIOSYNTHESIS PROTEIN TSAE"/>
    <property type="match status" value="1"/>
</dbReference>
<proteinExistence type="inferred from homology"/>
<dbReference type="SUPFAM" id="SSF52540">
    <property type="entry name" value="P-loop containing nucleoside triphosphate hydrolases"/>
    <property type="match status" value="1"/>
</dbReference>
<keyword evidence="9" id="KW-0460">Magnesium</keyword>
<evidence type="ECO:0000256" key="8">
    <source>
        <dbReference type="ARBA" id="ARBA00022840"/>
    </source>
</evidence>
<evidence type="ECO:0000313" key="12">
    <source>
        <dbReference type="Proteomes" id="UP001620408"/>
    </source>
</evidence>
<dbReference type="PANTHER" id="PTHR33540:SF2">
    <property type="entry name" value="TRNA THREONYLCARBAMOYLADENOSINE BIOSYNTHESIS PROTEIN TSAE"/>
    <property type="match status" value="1"/>
</dbReference>
<evidence type="ECO:0000256" key="6">
    <source>
        <dbReference type="ARBA" id="ARBA00022723"/>
    </source>
</evidence>
<evidence type="ECO:0000256" key="9">
    <source>
        <dbReference type="ARBA" id="ARBA00022842"/>
    </source>
</evidence>
<protein>
    <recommendedName>
        <fullName evidence="3">tRNA threonylcarbamoyladenosine biosynthesis protein TsaE</fullName>
    </recommendedName>
    <alternativeName>
        <fullName evidence="10">t(6)A37 threonylcarbamoyladenosine biosynthesis protein TsaE</fullName>
    </alternativeName>
</protein>
<accession>A0ABW8K9H9</accession>
<dbReference type="NCBIfam" id="TIGR00150">
    <property type="entry name" value="T6A_YjeE"/>
    <property type="match status" value="1"/>
</dbReference>
<evidence type="ECO:0000256" key="7">
    <source>
        <dbReference type="ARBA" id="ARBA00022741"/>
    </source>
</evidence>
<reference evidence="11 12" key="1">
    <citation type="submission" date="2020-10" db="EMBL/GenBank/DDBJ databases">
        <title>Phylogeny of dyella-like bacteria.</title>
        <authorList>
            <person name="Fu J."/>
        </authorList>
    </citation>
    <scope>NUCLEOTIDE SEQUENCE [LARGE SCALE GENOMIC DNA]</scope>
    <source>
        <strain evidence="11 12">BB4</strain>
    </source>
</reference>
<gene>
    <name evidence="11" type="primary">tsaE</name>
    <name evidence="11" type="ORF">ISS97_19955</name>
</gene>
<keyword evidence="7" id="KW-0547">Nucleotide-binding</keyword>
<dbReference type="InterPro" id="IPR003442">
    <property type="entry name" value="T6A_TsaE"/>
</dbReference>
<sequence>MNHHWELPEESATTALATQLAAVLDGGQVIYLHGDLGAGKTSFARALLRALGVGERIKSPTYSLVESYRAGGRAAWHLDLYRIADPGELEWLGLDALSDPQAVVLVEWPERGAGALPAADLVVDLAYAGLGRQATIQACSPRGASTLSRLTDRAAQVASQV</sequence>
<evidence type="ECO:0000256" key="10">
    <source>
        <dbReference type="ARBA" id="ARBA00032441"/>
    </source>
</evidence>
<evidence type="ECO:0000256" key="1">
    <source>
        <dbReference type="ARBA" id="ARBA00004496"/>
    </source>
</evidence>
<comment type="similarity">
    <text evidence="2">Belongs to the TsaE family.</text>
</comment>
<organism evidence="11 12">
    <name type="scientific">Dyella koreensis</name>
    <dbReference type="NCBI Taxonomy" id="311235"/>
    <lineage>
        <taxon>Bacteria</taxon>
        <taxon>Pseudomonadati</taxon>
        <taxon>Pseudomonadota</taxon>
        <taxon>Gammaproteobacteria</taxon>
        <taxon>Lysobacterales</taxon>
        <taxon>Rhodanobacteraceae</taxon>
        <taxon>Dyella</taxon>
    </lineage>
</organism>
<keyword evidence="6" id="KW-0479">Metal-binding</keyword>
<keyword evidence="4" id="KW-0963">Cytoplasm</keyword>